<dbReference type="EMBL" id="NCKV01002817">
    <property type="protein sequence ID" value="RWS26368.1"/>
    <property type="molecule type" value="Genomic_DNA"/>
</dbReference>
<keyword evidence="5 8" id="KW-1133">Transmembrane helix</keyword>
<evidence type="ECO:0000256" key="6">
    <source>
        <dbReference type="ARBA" id="ARBA00023136"/>
    </source>
</evidence>
<feature type="transmembrane region" description="Helical" evidence="8">
    <location>
        <begin position="66"/>
        <end position="90"/>
    </location>
</feature>
<dbReference type="InterPro" id="IPR017452">
    <property type="entry name" value="GPCR_Rhodpsn_7TM"/>
</dbReference>
<organism evidence="10 11">
    <name type="scientific">Leptotrombidium deliense</name>
    <dbReference type="NCBI Taxonomy" id="299467"/>
    <lineage>
        <taxon>Eukaryota</taxon>
        <taxon>Metazoa</taxon>
        <taxon>Ecdysozoa</taxon>
        <taxon>Arthropoda</taxon>
        <taxon>Chelicerata</taxon>
        <taxon>Arachnida</taxon>
        <taxon>Acari</taxon>
        <taxon>Acariformes</taxon>
        <taxon>Trombidiformes</taxon>
        <taxon>Prostigmata</taxon>
        <taxon>Anystina</taxon>
        <taxon>Parasitengona</taxon>
        <taxon>Trombiculoidea</taxon>
        <taxon>Trombiculidae</taxon>
        <taxon>Leptotrombidium</taxon>
    </lineage>
</organism>
<dbReference type="PROSITE" id="PS50262">
    <property type="entry name" value="G_PROTEIN_RECEP_F1_2"/>
    <property type="match status" value="1"/>
</dbReference>
<evidence type="ECO:0000256" key="2">
    <source>
        <dbReference type="ARBA" id="ARBA00010663"/>
    </source>
</evidence>
<comment type="subcellular location">
    <subcellularLocation>
        <location evidence="1">Cell membrane</location>
        <topology evidence="1">Multi-pass membrane protein</topology>
    </subcellularLocation>
</comment>
<feature type="transmembrane region" description="Helical" evidence="8">
    <location>
        <begin position="32"/>
        <end position="54"/>
    </location>
</feature>
<dbReference type="GO" id="GO:0004930">
    <property type="term" value="F:G protein-coupled receptor activity"/>
    <property type="evidence" value="ECO:0007669"/>
    <property type="project" value="InterPro"/>
</dbReference>
<dbReference type="InterPro" id="IPR000276">
    <property type="entry name" value="GPCR_Rhodpsn"/>
</dbReference>
<evidence type="ECO:0000259" key="9">
    <source>
        <dbReference type="PROSITE" id="PS50262"/>
    </source>
</evidence>
<dbReference type="GO" id="GO:0042277">
    <property type="term" value="F:peptide binding"/>
    <property type="evidence" value="ECO:0007669"/>
    <property type="project" value="TreeGrafter"/>
</dbReference>
<dbReference type="OrthoDB" id="6422738at2759"/>
<dbReference type="PANTHER" id="PTHR24241">
    <property type="entry name" value="NEUROPEPTIDE RECEPTOR-RELATED G-PROTEIN COUPLED RECEPTOR"/>
    <property type="match status" value="1"/>
</dbReference>
<comment type="similarity">
    <text evidence="2">Belongs to the G-protein coupled receptor 1 family.</text>
</comment>
<name>A0A443SFR4_9ACAR</name>
<feature type="transmembrane region" description="Helical" evidence="8">
    <location>
        <begin position="146"/>
        <end position="167"/>
    </location>
</feature>
<keyword evidence="11" id="KW-1185">Reference proteome</keyword>
<dbReference type="PRINTS" id="PR00237">
    <property type="entry name" value="GPCRRHODOPSN"/>
</dbReference>
<reference evidence="10 11" key="1">
    <citation type="journal article" date="2018" name="Gigascience">
        <title>Genomes of trombidid mites reveal novel predicted allergens and laterally-transferred genes associated with secondary metabolism.</title>
        <authorList>
            <person name="Dong X."/>
            <person name="Chaisiri K."/>
            <person name="Xia D."/>
            <person name="Armstrong S.D."/>
            <person name="Fang Y."/>
            <person name="Donnelly M.J."/>
            <person name="Kadowaki T."/>
            <person name="McGarry J.W."/>
            <person name="Darby A.C."/>
            <person name="Makepeace B.L."/>
        </authorList>
    </citation>
    <scope>NUCLEOTIDE SEQUENCE [LARGE SCALE GENOMIC DNA]</scope>
    <source>
        <strain evidence="10">UoL-UT</strain>
    </source>
</reference>
<protein>
    <submittedName>
        <fullName evidence="10">ACP receptor 2 long-like protein</fullName>
    </submittedName>
</protein>
<dbReference type="VEuPathDB" id="VectorBase:LDEU005671"/>
<proteinExistence type="inferred from homology"/>
<keyword evidence="7 10" id="KW-0675">Receptor</keyword>
<keyword evidence="6 8" id="KW-0472">Membrane</keyword>
<comment type="caution">
    <text evidence="10">The sequence shown here is derived from an EMBL/GenBank/DDBJ whole genome shotgun (WGS) entry which is preliminary data.</text>
</comment>
<dbReference type="PANTHER" id="PTHR24241:SF59">
    <property type="entry name" value="ADIPOKINETIC HORMONE RECEPTOR, ISOFORM C"/>
    <property type="match status" value="1"/>
</dbReference>
<feature type="domain" description="G-protein coupled receptors family 1 profile" evidence="9">
    <location>
        <begin position="45"/>
        <end position="326"/>
    </location>
</feature>
<evidence type="ECO:0000313" key="10">
    <source>
        <dbReference type="EMBL" id="RWS26368.1"/>
    </source>
</evidence>
<dbReference type="GO" id="GO:0005886">
    <property type="term" value="C:plasma membrane"/>
    <property type="evidence" value="ECO:0007669"/>
    <property type="project" value="UniProtKB-SubCell"/>
</dbReference>
<keyword evidence="4 8" id="KW-0812">Transmembrane</keyword>
<accession>A0A443SFR4</accession>
<evidence type="ECO:0000256" key="7">
    <source>
        <dbReference type="ARBA" id="ARBA00023170"/>
    </source>
</evidence>
<dbReference type="Proteomes" id="UP000288716">
    <property type="component" value="Unassembled WGS sequence"/>
</dbReference>
<feature type="transmembrane region" description="Helical" evidence="8">
    <location>
        <begin position="196"/>
        <end position="219"/>
    </location>
</feature>
<sequence>MNFSENLNSNQSEYELLLNYKQSLLRESILEIIIYCLLFVIGGCANLIVLCKLISTIPRSSQMNYLLKHLTVADIIVIFVTITIEIIWRLTISWNTGQLSCKFVLTMRIFGLYLSSMILICISIDRYFAFVFPFSFNNAKQRNKRLLISAYLSSIALSIPQAFVYHIERHPIFPGFTQCMSDNYFTSKWKERMYNVTSLCGMYFVPLIVIVFCYSNILYTLHSNGASRKINMYMYKRMLVYTYFLVHNDDSNLTSNRSHLVHRAKRKTLKVALTITFAFIVCWTPYAFVVIWFQFDEQSARNSHPLIQTFLFLFAVSSSVVNPFVHSRHLLTDLRFRRAHNLTSTETVKQNTSCKVTQV</sequence>
<evidence type="ECO:0000313" key="11">
    <source>
        <dbReference type="Proteomes" id="UP000288716"/>
    </source>
</evidence>
<evidence type="ECO:0000256" key="5">
    <source>
        <dbReference type="ARBA" id="ARBA00022989"/>
    </source>
</evidence>
<evidence type="ECO:0000256" key="4">
    <source>
        <dbReference type="ARBA" id="ARBA00022692"/>
    </source>
</evidence>
<feature type="transmembrane region" description="Helical" evidence="8">
    <location>
        <begin position="271"/>
        <end position="293"/>
    </location>
</feature>
<keyword evidence="3" id="KW-1003">Cell membrane</keyword>
<dbReference type="STRING" id="299467.A0A443SFR4"/>
<evidence type="ECO:0000256" key="3">
    <source>
        <dbReference type="ARBA" id="ARBA00022475"/>
    </source>
</evidence>
<dbReference type="Gene3D" id="1.20.1070.10">
    <property type="entry name" value="Rhodopsin 7-helix transmembrane proteins"/>
    <property type="match status" value="1"/>
</dbReference>
<dbReference type="SUPFAM" id="SSF81321">
    <property type="entry name" value="Family A G protein-coupled receptor-like"/>
    <property type="match status" value="1"/>
</dbReference>
<feature type="transmembrane region" description="Helical" evidence="8">
    <location>
        <begin position="305"/>
        <end position="325"/>
    </location>
</feature>
<feature type="transmembrane region" description="Helical" evidence="8">
    <location>
        <begin position="110"/>
        <end position="134"/>
    </location>
</feature>
<gene>
    <name evidence="10" type="ORF">B4U80_05803</name>
</gene>
<dbReference type="Pfam" id="PF00001">
    <property type="entry name" value="7tm_1"/>
    <property type="match status" value="1"/>
</dbReference>
<evidence type="ECO:0000256" key="8">
    <source>
        <dbReference type="SAM" id="Phobius"/>
    </source>
</evidence>
<evidence type="ECO:0000256" key="1">
    <source>
        <dbReference type="ARBA" id="ARBA00004651"/>
    </source>
</evidence>
<dbReference type="GO" id="GO:0032870">
    <property type="term" value="P:cellular response to hormone stimulus"/>
    <property type="evidence" value="ECO:0007669"/>
    <property type="project" value="TreeGrafter"/>
</dbReference>
<dbReference type="AlphaFoldDB" id="A0A443SFR4"/>